<dbReference type="PANTHER" id="PTHR21152">
    <property type="entry name" value="AMINOTRANSFERASE CLASS V"/>
    <property type="match status" value="1"/>
</dbReference>
<evidence type="ECO:0000256" key="2">
    <source>
        <dbReference type="ARBA" id="ARBA00009236"/>
    </source>
</evidence>
<evidence type="ECO:0000256" key="3">
    <source>
        <dbReference type="ARBA" id="ARBA00022898"/>
    </source>
</evidence>
<dbReference type="InterPro" id="IPR015422">
    <property type="entry name" value="PyrdxlP-dep_Trfase_small"/>
</dbReference>
<dbReference type="GO" id="GO:0008483">
    <property type="term" value="F:transaminase activity"/>
    <property type="evidence" value="ECO:0007669"/>
    <property type="project" value="UniProtKB-KW"/>
</dbReference>
<dbReference type="RefSeq" id="WP_301125844.1">
    <property type="nucleotide sequence ID" value="NZ_JAUHPV010000001.1"/>
</dbReference>
<dbReference type="EMBL" id="JAUHPV010000001">
    <property type="protein sequence ID" value="MDN4471823.1"/>
    <property type="molecule type" value="Genomic_DNA"/>
</dbReference>
<keyword evidence="3" id="KW-0663">Pyridoxal phosphate</keyword>
<evidence type="ECO:0000313" key="5">
    <source>
        <dbReference type="EMBL" id="MDN4471823.1"/>
    </source>
</evidence>
<dbReference type="Pfam" id="PF00266">
    <property type="entry name" value="Aminotran_5"/>
    <property type="match status" value="1"/>
</dbReference>
<protein>
    <submittedName>
        <fullName evidence="5">Alanine--glyoxylate aminotransferase family protein</fullName>
    </submittedName>
</protein>
<evidence type="ECO:0000313" key="6">
    <source>
        <dbReference type="Proteomes" id="UP001172738"/>
    </source>
</evidence>
<evidence type="ECO:0000256" key="1">
    <source>
        <dbReference type="ARBA" id="ARBA00001933"/>
    </source>
</evidence>
<comment type="cofactor">
    <cofactor evidence="1">
        <name>pyridoxal 5'-phosphate</name>
        <dbReference type="ChEBI" id="CHEBI:597326"/>
    </cofactor>
</comment>
<keyword evidence="5" id="KW-0808">Transferase</keyword>
<dbReference type="PIRSF" id="PIRSF000524">
    <property type="entry name" value="SPT"/>
    <property type="match status" value="1"/>
</dbReference>
<reference evidence="5" key="1">
    <citation type="submission" date="2023-06" db="EMBL/GenBank/DDBJ databases">
        <title>SYSU T00b26.</title>
        <authorList>
            <person name="Gao L."/>
            <person name="Fang B.-Z."/>
            <person name="Li W.-J."/>
        </authorList>
    </citation>
    <scope>NUCLEOTIDE SEQUENCE</scope>
    <source>
        <strain evidence="5">SYSU T00b26</strain>
    </source>
</reference>
<proteinExistence type="inferred from homology"/>
<organism evidence="5 6">
    <name type="scientific">Demequina zhanjiangensis</name>
    <dbReference type="NCBI Taxonomy" id="3051659"/>
    <lineage>
        <taxon>Bacteria</taxon>
        <taxon>Bacillati</taxon>
        <taxon>Actinomycetota</taxon>
        <taxon>Actinomycetes</taxon>
        <taxon>Micrococcales</taxon>
        <taxon>Demequinaceae</taxon>
        <taxon>Demequina</taxon>
    </lineage>
</organism>
<comment type="caution">
    <text evidence="5">The sequence shown here is derived from an EMBL/GenBank/DDBJ whole genome shotgun (WGS) entry which is preliminary data.</text>
</comment>
<evidence type="ECO:0000259" key="4">
    <source>
        <dbReference type="Pfam" id="PF00266"/>
    </source>
</evidence>
<dbReference type="Gene3D" id="3.90.1150.10">
    <property type="entry name" value="Aspartate Aminotransferase, domain 1"/>
    <property type="match status" value="1"/>
</dbReference>
<sequence length="409" mass="43920">MTLPGPLNPPPRLLMGPGPIDADPRVLRAMSAPLVGQYDPFMTHAMNEVQELYRRVFVSSYQETLLVDSTARGAIEAALVSVLEPGDRVLVPVMGRFGHLLVEIAQRCGAEVHTVQIEWGQIAPYELIADAMAKVQPKLLAVVHGDTSTTVVQPFDGLAELCARYGTLLYADVTASIGGNEFLTEEWGVDIATGGLQKCLGGPSGSAPATFSPRAVGIINSRKSIEAGIRAEGDAVAAHPIRSNYFDMSMVFDYWSERRLNHHTEATTMLYAAREAARIVLEEGLEAFQARHLLHGRAMLAGVQGLGLEVFGDLEHKMTNIVGVVIPDGVDGEAVRGRMLQDFGIEIGTSFGPLQGKVWRIGTMGFNARQDAVLTTLAALEAVLRREGFGLPAGGGVDEAYRVYAEAAA</sequence>
<dbReference type="Gene3D" id="3.40.640.10">
    <property type="entry name" value="Type I PLP-dependent aspartate aminotransferase-like (Major domain)"/>
    <property type="match status" value="1"/>
</dbReference>
<dbReference type="InterPro" id="IPR000192">
    <property type="entry name" value="Aminotrans_V_dom"/>
</dbReference>
<dbReference type="InterPro" id="IPR015421">
    <property type="entry name" value="PyrdxlP-dep_Trfase_major"/>
</dbReference>
<accession>A0ABT8FY39</accession>
<feature type="domain" description="Aminotransferase class V" evidence="4">
    <location>
        <begin position="42"/>
        <end position="347"/>
    </location>
</feature>
<dbReference type="Proteomes" id="UP001172738">
    <property type="component" value="Unassembled WGS sequence"/>
</dbReference>
<keyword evidence="6" id="KW-1185">Reference proteome</keyword>
<dbReference type="InterPro" id="IPR015424">
    <property type="entry name" value="PyrdxlP-dep_Trfase"/>
</dbReference>
<dbReference type="InterPro" id="IPR024169">
    <property type="entry name" value="SP_NH2Trfase/AEP_transaminase"/>
</dbReference>
<comment type="similarity">
    <text evidence="2">Belongs to the class-V pyridoxal-phosphate-dependent aminotransferase family.</text>
</comment>
<dbReference type="SUPFAM" id="SSF53383">
    <property type="entry name" value="PLP-dependent transferases"/>
    <property type="match status" value="1"/>
</dbReference>
<gene>
    <name evidence="5" type="ORF">QQX04_02305</name>
</gene>
<dbReference type="PANTHER" id="PTHR21152:SF40">
    <property type="entry name" value="ALANINE--GLYOXYLATE AMINOTRANSFERASE"/>
    <property type="match status" value="1"/>
</dbReference>
<keyword evidence="5" id="KW-0032">Aminotransferase</keyword>
<name>A0ABT8FY39_9MICO</name>